<name>A0AAV0DBG1_9ASTE</name>
<dbReference type="GO" id="GO:0003989">
    <property type="term" value="F:acetyl-CoA carboxylase activity"/>
    <property type="evidence" value="ECO:0007669"/>
    <property type="project" value="InterPro"/>
</dbReference>
<dbReference type="InterPro" id="IPR050709">
    <property type="entry name" value="Biotin_Carboxyl_Carrier/Decarb"/>
</dbReference>
<reference evidence="11" key="1">
    <citation type="submission" date="2022-07" db="EMBL/GenBank/DDBJ databases">
        <authorList>
            <person name="Macas J."/>
            <person name="Novak P."/>
            <person name="Neumann P."/>
        </authorList>
    </citation>
    <scope>NUCLEOTIDE SEQUENCE</scope>
</reference>
<keyword evidence="5 8" id="KW-0443">Lipid metabolism</keyword>
<keyword evidence="6 8" id="KW-0275">Fatty acid biosynthesis</keyword>
<comment type="pathway">
    <text evidence="1 8">Lipid metabolism; fatty acid biosynthesis.</text>
</comment>
<keyword evidence="12" id="KW-1185">Reference proteome</keyword>
<dbReference type="CDD" id="cd06850">
    <property type="entry name" value="biotinyl_domain"/>
    <property type="match status" value="1"/>
</dbReference>
<dbReference type="FunFam" id="2.40.50.100:FF:000003">
    <property type="entry name" value="Acetyl-CoA carboxylase biotin carboxyl carrier protein"/>
    <property type="match status" value="1"/>
</dbReference>
<dbReference type="InterPro" id="IPR000089">
    <property type="entry name" value="Biotin_lipoyl"/>
</dbReference>
<dbReference type="GO" id="GO:0006633">
    <property type="term" value="P:fatty acid biosynthetic process"/>
    <property type="evidence" value="ECO:0007669"/>
    <property type="project" value="UniProtKB-KW"/>
</dbReference>
<dbReference type="InterPro" id="IPR001882">
    <property type="entry name" value="Biotin_BS"/>
</dbReference>
<sequence length="273" mass="28628">MSVNMASLAVPSAKTSALFGAASYQSRPQLPQHISSVCFLPGSRSLPRHQGVLKVSAQLNEDGAVEKSGNSKVIVEEEVPQAEKKVSDASSISVLLSQAVNFVKLVDSKDIMEVKLKQMDCEILIRKKEAETLPETNIRAAPVSTGQSSFPQPIAQPLMTPAAPSPAPTPAPSPAPSPAAAPVLPPPAAAKPKLSGSQQKSPMAGTFYRAPSPGAPPYVKVGDTVKKGQILCIVEAMKLMNEIEAEISGTVVEIHIEDGKPVSVETPLFTIAP</sequence>
<evidence type="ECO:0000256" key="9">
    <source>
        <dbReference type="SAM" id="MobiDB-lite"/>
    </source>
</evidence>
<dbReference type="SUPFAM" id="SSF51230">
    <property type="entry name" value="Single hybrid motif"/>
    <property type="match status" value="1"/>
</dbReference>
<dbReference type="Proteomes" id="UP001152523">
    <property type="component" value="Unassembled WGS sequence"/>
</dbReference>
<dbReference type="PROSITE" id="PS00188">
    <property type="entry name" value="BIOTIN"/>
    <property type="match status" value="1"/>
</dbReference>
<evidence type="ECO:0000313" key="12">
    <source>
        <dbReference type="Proteomes" id="UP001152523"/>
    </source>
</evidence>
<evidence type="ECO:0000256" key="2">
    <source>
        <dbReference type="ARBA" id="ARBA00017562"/>
    </source>
</evidence>
<evidence type="ECO:0000259" key="10">
    <source>
        <dbReference type="PROSITE" id="PS50968"/>
    </source>
</evidence>
<evidence type="ECO:0000256" key="8">
    <source>
        <dbReference type="RuleBase" id="RU364072"/>
    </source>
</evidence>
<dbReference type="GO" id="GO:0009317">
    <property type="term" value="C:acetyl-CoA carboxylase complex"/>
    <property type="evidence" value="ECO:0007669"/>
    <property type="project" value="InterPro"/>
</dbReference>
<proteinExistence type="predicted"/>
<keyword evidence="8" id="KW-0934">Plastid</keyword>
<dbReference type="InterPro" id="IPR011053">
    <property type="entry name" value="Single_hybrid_motif"/>
</dbReference>
<dbReference type="EMBL" id="CAMAPF010000085">
    <property type="protein sequence ID" value="CAH9095764.1"/>
    <property type="molecule type" value="Genomic_DNA"/>
</dbReference>
<comment type="function">
    <text evidence="8">This protein is a component of the acetyl coenzyme A carboxylase complex; first, biotin carboxylase catalyzes the carboxylation of the carrier protein and then the transcarboxylase transfers the carboxyl group to form malonyl-CoA.</text>
</comment>
<dbReference type="PANTHER" id="PTHR45266">
    <property type="entry name" value="OXALOACETATE DECARBOXYLASE ALPHA CHAIN"/>
    <property type="match status" value="1"/>
</dbReference>
<organism evidence="11 12">
    <name type="scientific">Cuscuta epithymum</name>
    <dbReference type="NCBI Taxonomy" id="186058"/>
    <lineage>
        <taxon>Eukaryota</taxon>
        <taxon>Viridiplantae</taxon>
        <taxon>Streptophyta</taxon>
        <taxon>Embryophyta</taxon>
        <taxon>Tracheophyta</taxon>
        <taxon>Spermatophyta</taxon>
        <taxon>Magnoliopsida</taxon>
        <taxon>eudicotyledons</taxon>
        <taxon>Gunneridae</taxon>
        <taxon>Pentapetalae</taxon>
        <taxon>asterids</taxon>
        <taxon>lamiids</taxon>
        <taxon>Solanales</taxon>
        <taxon>Convolvulaceae</taxon>
        <taxon>Cuscuteae</taxon>
        <taxon>Cuscuta</taxon>
        <taxon>Cuscuta subgen. Cuscuta</taxon>
    </lineage>
</organism>
<feature type="domain" description="Lipoyl-binding" evidence="10">
    <location>
        <begin position="189"/>
        <end position="272"/>
    </location>
</feature>
<evidence type="ECO:0000256" key="7">
    <source>
        <dbReference type="ARBA" id="ARBA00023267"/>
    </source>
</evidence>
<dbReference type="PANTHER" id="PTHR45266:SF3">
    <property type="entry name" value="OXALOACETATE DECARBOXYLASE ALPHA CHAIN"/>
    <property type="match status" value="1"/>
</dbReference>
<comment type="subcellular location">
    <subcellularLocation>
        <location evidence="8">Plastid</location>
        <location evidence="8">Chloroplast</location>
    </subcellularLocation>
</comment>
<dbReference type="Gene3D" id="2.40.50.100">
    <property type="match status" value="1"/>
</dbReference>
<comment type="caution">
    <text evidence="11">The sequence shown here is derived from an EMBL/GenBank/DDBJ whole genome shotgun (WGS) entry which is preliminary data.</text>
</comment>
<evidence type="ECO:0000256" key="4">
    <source>
        <dbReference type="ARBA" id="ARBA00022832"/>
    </source>
</evidence>
<feature type="region of interest" description="Disordered" evidence="9">
    <location>
        <begin position="136"/>
        <end position="209"/>
    </location>
</feature>
<dbReference type="InterPro" id="IPR001249">
    <property type="entry name" value="AcCoA_biotinCC"/>
</dbReference>
<feature type="compositionally biased region" description="Pro residues" evidence="9">
    <location>
        <begin position="163"/>
        <end position="189"/>
    </location>
</feature>
<dbReference type="PROSITE" id="PS50968">
    <property type="entry name" value="BIOTINYL_LIPOYL"/>
    <property type="match status" value="1"/>
</dbReference>
<dbReference type="NCBIfam" id="TIGR00531">
    <property type="entry name" value="BCCP"/>
    <property type="match status" value="1"/>
</dbReference>
<evidence type="ECO:0000256" key="3">
    <source>
        <dbReference type="ARBA" id="ARBA00022516"/>
    </source>
</evidence>
<keyword evidence="7 8" id="KW-0092">Biotin</keyword>
<evidence type="ECO:0000256" key="1">
    <source>
        <dbReference type="ARBA" id="ARBA00005194"/>
    </source>
</evidence>
<protein>
    <recommendedName>
        <fullName evidence="2 8">Biotin carboxyl carrier protein of acetyl-CoA carboxylase</fullName>
    </recommendedName>
</protein>
<evidence type="ECO:0000256" key="5">
    <source>
        <dbReference type="ARBA" id="ARBA00023098"/>
    </source>
</evidence>
<evidence type="ECO:0000256" key="6">
    <source>
        <dbReference type="ARBA" id="ARBA00023160"/>
    </source>
</evidence>
<dbReference type="Pfam" id="PF00364">
    <property type="entry name" value="Biotin_lipoyl"/>
    <property type="match status" value="1"/>
</dbReference>
<keyword evidence="8" id="KW-0150">Chloroplast</keyword>
<dbReference type="AlphaFoldDB" id="A0AAV0DBG1"/>
<evidence type="ECO:0000313" key="11">
    <source>
        <dbReference type="EMBL" id="CAH9095764.1"/>
    </source>
</evidence>
<gene>
    <name evidence="11" type="ORF">CEPIT_LOCUS13401</name>
</gene>
<dbReference type="PRINTS" id="PR01071">
    <property type="entry name" value="ACOABIOTINCC"/>
</dbReference>
<dbReference type="GO" id="GO:0009507">
    <property type="term" value="C:chloroplast"/>
    <property type="evidence" value="ECO:0007669"/>
    <property type="project" value="UniProtKB-SubCell"/>
</dbReference>
<accession>A0AAV0DBG1</accession>
<keyword evidence="3 8" id="KW-0444">Lipid biosynthesis</keyword>
<keyword evidence="4 8" id="KW-0276">Fatty acid metabolism</keyword>